<organism evidence="3 4">
    <name type="scientific">Clostridium grantii DSM 8605</name>
    <dbReference type="NCBI Taxonomy" id="1121316"/>
    <lineage>
        <taxon>Bacteria</taxon>
        <taxon>Bacillati</taxon>
        <taxon>Bacillota</taxon>
        <taxon>Clostridia</taxon>
        <taxon>Eubacteriales</taxon>
        <taxon>Clostridiaceae</taxon>
        <taxon>Clostridium</taxon>
    </lineage>
</organism>
<accession>A0A1M5X157</accession>
<protein>
    <submittedName>
        <fullName evidence="3">FMN-binding domain-containing protein</fullName>
    </submittedName>
</protein>
<keyword evidence="4" id="KW-1185">Reference proteome</keyword>
<reference evidence="3 4" key="1">
    <citation type="submission" date="2016-11" db="EMBL/GenBank/DDBJ databases">
        <authorList>
            <person name="Jaros S."/>
            <person name="Januszkiewicz K."/>
            <person name="Wedrychowicz H."/>
        </authorList>
    </citation>
    <scope>NUCLEOTIDE SEQUENCE [LARGE SCALE GENOMIC DNA]</scope>
    <source>
        <strain evidence="3 4">DSM 8605</strain>
    </source>
</reference>
<evidence type="ECO:0000259" key="2">
    <source>
        <dbReference type="SMART" id="SM00900"/>
    </source>
</evidence>
<feature type="transmembrane region" description="Helical" evidence="1">
    <location>
        <begin position="7"/>
        <end position="26"/>
    </location>
</feature>
<evidence type="ECO:0000313" key="3">
    <source>
        <dbReference type="EMBL" id="SHH93362.1"/>
    </source>
</evidence>
<dbReference type="OrthoDB" id="9806724at2"/>
<dbReference type="STRING" id="1121316.SAMN02745207_03255"/>
<dbReference type="Proteomes" id="UP000184447">
    <property type="component" value="Unassembled WGS sequence"/>
</dbReference>
<dbReference type="EMBL" id="FQXM01000022">
    <property type="protein sequence ID" value="SHH93362.1"/>
    <property type="molecule type" value="Genomic_DNA"/>
</dbReference>
<sequence length="163" mass="18169">MSKIDKIVVIKVLMLIMLLVSAGITLKNITTKGKIEDSSIKEKNNVEEIVNVNISIQETEQEVKEEEQIIIIEKKIYNDGVYSGEYKAIAVNCIVENGEIASIEITKNKQTPGYYEEVIRKIPKEIIEKQSIEVDGVTGCTSSSNNLKEAINKALEKAKIANK</sequence>
<keyword evidence="1" id="KW-0472">Membrane</keyword>
<feature type="domain" description="FMN-binding" evidence="2">
    <location>
        <begin position="81"/>
        <end position="158"/>
    </location>
</feature>
<keyword evidence="1" id="KW-1133">Transmembrane helix</keyword>
<name>A0A1M5X157_9CLOT</name>
<dbReference type="AlphaFoldDB" id="A0A1M5X157"/>
<dbReference type="GO" id="GO:0010181">
    <property type="term" value="F:FMN binding"/>
    <property type="evidence" value="ECO:0007669"/>
    <property type="project" value="InterPro"/>
</dbReference>
<dbReference type="Pfam" id="PF04205">
    <property type="entry name" value="FMN_bind"/>
    <property type="match status" value="1"/>
</dbReference>
<dbReference type="RefSeq" id="WP_073339614.1">
    <property type="nucleotide sequence ID" value="NZ_FQXM01000022.1"/>
</dbReference>
<dbReference type="GO" id="GO:0016020">
    <property type="term" value="C:membrane"/>
    <property type="evidence" value="ECO:0007669"/>
    <property type="project" value="InterPro"/>
</dbReference>
<dbReference type="InterPro" id="IPR007329">
    <property type="entry name" value="FMN-bd"/>
</dbReference>
<dbReference type="Gene3D" id="3.90.1010.20">
    <property type="match status" value="1"/>
</dbReference>
<gene>
    <name evidence="3" type="ORF">SAMN02745207_03255</name>
</gene>
<dbReference type="SMART" id="SM00900">
    <property type="entry name" value="FMN_bind"/>
    <property type="match status" value="1"/>
</dbReference>
<evidence type="ECO:0000256" key="1">
    <source>
        <dbReference type="SAM" id="Phobius"/>
    </source>
</evidence>
<proteinExistence type="predicted"/>
<keyword evidence="1" id="KW-0812">Transmembrane</keyword>
<evidence type="ECO:0000313" key="4">
    <source>
        <dbReference type="Proteomes" id="UP000184447"/>
    </source>
</evidence>